<dbReference type="NCBIfam" id="NF033562">
    <property type="entry name" value="BH0509_fam"/>
    <property type="match status" value="1"/>
</dbReference>
<dbReference type="EMBL" id="JAGHKT020000016">
    <property type="protein sequence ID" value="MCM5673026.1"/>
    <property type="molecule type" value="Genomic_DNA"/>
</dbReference>
<sequence length="53" mass="6366">MNKLDLIILIDLMVGLTKEEYENLKEKSLKEVEKIYINAYQQQDDEQINICYE</sequence>
<organism evidence="1 2">
    <name type="scientific">Staphylococcus hominis</name>
    <dbReference type="NCBI Taxonomy" id="1290"/>
    <lineage>
        <taxon>Bacteria</taxon>
        <taxon>Bacillati</taxon>
        <taxon>Bacillota</taxon>
        <taxon>Bacilli</taxon>
        <taxon>Bacillales</taxon>
        <taxon>Staphylococcaceae</taxon>
        <taxon>Staphylococcus</taxon>
    </lineage>
</organism>
<comment type="caution">
    <text evidence="1">The sequence shown here is derived from an EMBL/GenBank/DDBJ whole genome shotgun (WGS) entry which is preliminary data.</text>
</comment>
<reference evidence="1 2" key="1">
    <citation type="submission" date="2022-06" db="EMBL/GenBank/DDBJ databases">
        <title>Staphylococcus hominis ShoR14 genome sequence.</title>
        <authorList>
            <person name="Yeo C.C."/>
            <person name="Chew C.H."/>
            <person name="Che Hamzah A.M."/>
            <person name="Al-Trad E.I."/>
        </authorList>
    </citation>
    <scope>NUCLEOTIDE SEQUENCE [LARGE SCALE GENOMIC DNA]</scope>
    <source>
        <strain evidence="1 2">ShoR14</strain>
    </source>
</reference>
<dbReference type="AlphaFoldDB" id="A0A8X8GQD3"/>
<keyword evidence="2" id="KW-1185">Reference proteome</keyword>
<evidence type="ECO:0000313" key="1">
    <source>
        <dbReference type="EMBL" id="MCM5673026.1"/>
    </source>
</evidence>
<dbReference type="Proteomes" id="UP000665944">
    <property type="component" value="Unassembled WGS sequence"/>
</dbReference>
<evidence type="ECO:0000313" key="2">
    <source>
        <dbReference type="Proteomes" id="UP000665944"/>
    </source>
</evidence>
<proteinExistence type="predicted"/>
<gene>
    <name evidence="1" type="ORF">J7T32_009760</name>
</gene>
<dbReference type="InterPro" id="IPR049615">
    <property type="entry name" value="BH0509-like"/>
</dbReference>
<dbReference type="RefSeq" id="WP_012817968.1">
    <property type="nucleotide sequence ID" value="NZ_JAGHKT020000016.1"/>
</dbReference>
<accession>A0A8X8GQD3</accession>
<protein>
    <submittedName>
        <fullName evidence="1">BH0509 family protein</fullName>
    </submittedName>
</protein>
<name>A0A8X8GQD3_STAHO</name>